<dbReference type="InterPro" id="IPR000383">
    <property type="entry name" value="Xaa-Pro-like_dom"/>
</dbReference>
<reference evidence="3 4" key="1">
    <citation type="submission" date="2024-01" db="EMBL/GenBank/DDBJ databases">
        <authorList>
            <person name="Allen C."/>
            <person name="Tagirdzhanova G."/>
        </authorList>
    </citation>
    <scope>NUCLEOTIDE SEQUENCE [LARGE SCALE GENOMIC DNA]</scope>
</reference>
<name>A0ABP0AWS2_9PEZI</name>
<dbReference type="Gene3D" id="3.40.50.1820">
    <property type="entry name" value="alpha/beta hydrolase"/>
    <property type="match status" value="1"/>
</dbReference>
<dbReference type="PANTHER" id="PTHR43056:SF10">
    <property type="entry name" value="COCE_NOND FAMILY, PUTATIVE (AFU_ORTHOLOGUE AFUA_7G00600)-RELATED"/>
    <property type="match status" value="1"/>
</dbReference>
<dbReference type="InterPro" id="IPR050585">
    <property type="entry name" value="Xaa-Pro_dipeptidyl-ppase/CocE"/>
</dbReference>
<comment type="caution">
    <text evidence="3">The sequence shown here is derived from an EMBL/GenBank/DDBJ whole genome shotgun (WGS) entry which is preliminary data.</text>
</comment>
<evidence type="ECO:0000313" key="3">
    <source>
        <dbReference type="EMBL" id="CAK7211655.1"/>
    </source>
</evidence>
<dbReference type="NCBIfam" id="TIGR00976">
    <property type="entry name" value="CocE_NonD"/>
    <property type="match status" value="1"/>
</dbReference>
<dbReference type="InterPro" id="IPR029058">
    <property type="entry name" value="AB_hydrolase_fold"/>
</dbReference>
<keyword evidence="4" id="KW-1185">Reference proteome</keyword>
<evidence type="ECO:0000256" key="1">
    <source>
        <dbReference type="ARBA" id="ARBA00022801"/>
    </source>
</evidence>
<dbReference type="Pfam" id="PF08530">
    <property type="entry name" value="PepX_C"/>
    <property type="match status" value="1"/>
</dbReference>
<dbReference type="SMART" id="SM00939">
    <property type="entry name" value="PepX_C"/>
    <property type="match status" value="1"/>
</dbReference>
<dbReference type="InterPro" id="IPR008979">
    <property type="entry name" value="Galactose-bd-like_sf"/>
</dbReference>
<sequence>MPRPIQDIHNVDDSGAYIAETDVTVPLPTSKPTSLDDPLIIRANVYRPKHGRPCPVLVTYGPYGKDIDYKYFHPKSFAEVNTDHKSQHSAWETPEPSFWTAKDYVVVRADERGTGQSPGHLDAISAAVTDAFVDLVEWAAVQSWSTGKVGLLGISYYAFTQWPVAARKPKGLAAIVPWEGMSDYYRDCACHGGILSDNFIKWWWDRQVVSNQYGLPGRAARNWGPDTIEGDLSADELERSRNDPSVDTAKHRYLDENYYTSRECRLEDIVCPLPSVANWGGNALHLRGNIHGFMRAGSKFKYLRCITGRHDLPFYHPDEVDVQISFLNAFLKGEDDRGWSFPGKVPAVSLAVRKGDPGFNNPAAELAAFSRREEPEWPVKDTVKLPGQTTTPSEIDLFLSIRHFDSAGKEIFYTGTTGEPTPVVKGWLRASLRAVNTESPCHKPDYLPWREYQSADVQPVDLDTPYTMDVEIWPTNVVVGKGSCLELQISSCDTNGSGLFTHNHPEDRPPSKLVGLNNIHVGGSFENYLRLPVVDRV</sequence>
<keyword evidence="1" id="KW-0378">Hydrolase</keyword>
<accession>A0ABP0AWS2</accession>
<dbReference type="InterPro" id="IPR005674">
    <property type="entry name" value="CocE/Ser_esterase"/>
</dbReference>
<dbReference type="Proteomes" id="UP001642405">
    <property type="component" value="Unassembled WGS sequence"/>
</dbReference>
<evidence type="ECO:0000313" key="4">
    <source>
        <dbReference type="Proteomes" id="UP001642405"/>
    </source>
</evidence>
<dbReference type="InterPro" id="IPR013736">
    <property type="entry name" value="Xaa-Pro_dipept_C"/>
</dbReference>
<dbReference type="SUPFAM" id="SSF53474">
    <property type="entry name" value="alpha/beta-Hydrolases"/>
    <property type="match status" value="1"/>
</dbReference>
<protein>
    <recommendedName>
        <fullName evidence="2">Xaa-Pro dipeptidyl-peptidase C-terminal domain-containing protein</fullName>
    </recommendedName>
</protein>
<dbReference type="SUPFAM" id="SSF49785">
    <property type="entry name" value="Galactose-binding domain-like"/>
    <property type="match status" value="1"/>
</dbReference>
<dbReference type="EMBL" id="CAWUHB010000004">
    <property type="protein sequence ID" value="CAK7211655.1"/>
    <property type="molecule type" value="Genomic_DNA"/>
</dbReference>
<dbReference type="Gene3D" id="2.60.120.260">
    <property type="entry name" value="Galactose-binding domain-like"/>
    <property type="match status" value="1"/>
</dbReference>
<gene>
    <name evidence="3" type="ORF">SCUCBS95973_001188</name>
</gene>
<dbReference type="Gene3D" id="1.10.3020.20">
    <property type="match status" value="1"/>
</dbReference>
<proteinExistence type="predicted"/>
<organism evidence="3 4">
    <name type="scientific">Sporothrix curviconia</name>
    <dbReference type="NCBI Taxonomy" id="1260050"/>
    <lineage>
        <taxon>Eukaryota</taxon>
        <taxon>Fungi</taxon>
        <taxon>Dikarya</taxon>
        <taxon>Ascomycota</taxon>
        <taxon>Pezizomycotina</taxon>
        <taxon>Sordariomycetes</taxon>
        <taxon>Sordariomycetidae</taxon>
        <taxon>Ophiostomatales</taxon>
        <taxon>Ophiostomataceae</taxon>
        <taxon>Sporothrix</taxon>
    </lineage>
</organism>
<dbReference type="Pfam" id="PF02129">
    <property type="entry name" value="Peptidase_S15"/>
    <property type="match status" value="1"/>
</dbReference>
<feature type="domain" description="Xaa-Pro dipeptidyl-peptidase C-terminal" evidence="2">
    <location>
        <begin position="324"/>
        <end position="530"/>
    </location>
</feature>
<evidence type="ECO:0000259" key="2">
    <source>
        <dbReference type="SMART" id="SM00939"/>
    </source>
</evidence>
<dbReference type="PANTHER" id="PTHR43056">
    <property type="entry name" value="PEPTIDASE S9 PROLYL OLIGOPEPTIDASE"/>
    <property type="match status" value="1"/>
</dbReference>